<keyword evidence="2" id="KW-0238">DNA-binding</keyword>
<dbReference type="Proteomes" id="UP000317180">
    <property type="component" value="Unassembled WGS sequence"/>
</dbReference>
<keyword evidence="8" id="KW-1185">Reference proteome</keyword>
<dbReference type="GO" id="GO:0003677">
    <property type="term" value="F:DNA binding"/>
    <property type="evidence" value="ECO:0007669"/>
    <property type="project" value="UniProtKB-KW"/>
</dbReference>
<accession>A0A3M8ASZ6</accession>
<dbReference type="InterPro" id="IPR018356">
    <property type="entry name" value="Tscrpt_reg_HTH_DeoR_CS"/>
</dbReference>
<protein>
    <submittedName>
        <fullName evidence="5">DeoR family transcriptional regulator</fullName>
    </submittedName>
    <submittedName>
        <fullName evidence="6">DeoR/GlpR transcriptional regulator</fullName>
    </submittedName>
</protein>
<sequence length="258" mass="28988">MSLSFEDRKKTILKTLERDGKVQVRELAEILQVSGETIRRDLDKLEKEGMLRKVYGGAVKEKTSSWDKPFEQRAAMNEKEKRSLCKAAAELVEDGDSIMIGYGTTTLEIVRFLADKQNVTIITQSIPVLLLALEVFKGRIIFIGGEVERVQKSAVGPLAERMLERLKTNKVFISASGISMSDGITDYDLDGANISRKMMERAEEVIVLADHTKFGKTDFAYICPLVDASMIITDKSCSEEWKKILAEKEIELLIAEDM</sequence>
<dbReference type="InterPro" id="IPR014036">
    <property type="entry name" value="DeoR-like_C"/>
</dbReference>
<dbReference type="PROSITE" id="PS51000">
    <property type="entry name" value="HTH_DEOR_2"/>
    <property type="match status" value="1"/>
</dbReference>
<dbReference type="SMART" id="SM01134">
    <property type="entry name" value="DeoRC"/>
    <property type="match status" value="1"/>
</dbReference>
<dbReference type="PROSITE" id="PS00894">
    <property type="entry name" value="HTH_DEOR_1"/>
    <property type="match status" value="1"/>
</dbReference>
<gene>
    <name evidence="5" type="ORF">BAG01nite_42830</name>
    <name evidence="6" type="ORF">EB820_14180</name>
</gene>
<dbReference type="OrthoDB" id="9797223at2"/>
<dbReference type="Gene3D" id="3.40.50.1360">
    <property type="match status" value="1"/>
</dbReference>
<dbReference type="GO" id="GO:0003700">
    <property type="term" value="F:DNA-binding transcription factor activity"/>
    <property type="evidence" value="ECO:0007669"/>
    <property type="project" value="InterPro"/>
</dbReference>
<dbReference type="InterPro" id="IPR001034">
    <property type="entry name" value="DeoR_HTH"/>
</dbReference>
<dbReference type="Gene3D" id="1.10.10.10">
    <property type="entry name" value="Winged helix-like DNA-binding domain superfamily/Winged helix DNA-binding domain"/>
    <property type="match status" value="1"/>
</dbReference>
<name>A0A3M8ASZ6_9BACL</name>
<dbReference type="InterPro" id="IPR037171">
    <property type="entry name" value="NagB/RpiA_transferase-like"/>
</dbReference>
<dbReference type="GeneID" id="82813538"/>
<evidence type="ECO:0000256" key="1">
    <source>
        <dbReference type="ARBA" id="ARBA00023015"/>
    </source>
</evidence>
<comment type="caution">
    <text evidence="6">The sequence shown here is derived from an EMBL/GenBank/DDBJ whole genome shotgun (WGS) entry which is preliminary data.</text>
</comment>
<dbReference type="EMBL" id="BJOD01000062">
    <property type="protein sequence ID" value="GED28181.1"/>
    <property type="molecule type" value="Genomic_DNA"/>
</dbReference>
<evidence type="ECO:0000256" key="3">
    <source>
        <dbReference type="ARBA" id="ARBA00023163"/>
    </source>
</evidence>
<dbReference type="InterPro" id="IPR050313">
    <property type="entry name" value="Carb_Metab_HTH_regulators"/>
</dbReference>
<evidence type="ECO:0000313" key="7">
    <source>
        <dbReference type="Proteomes" id="UP000276178"/>
    </source>
</evidence>
<evidence type="ECO:0000313" key="6">
    <source>
        <dbReference type="EMBL" id="RNB54312.1"/>
    </source>
</evidence>
<dbReference type="Pfam" id="PF08220">
    <property type="entry name" value="HTH_DeoR"/>
    <property type="match status" value="1"/>
</dbReference>
<keyword evidence="3" id="KW-0804">Transcription</keyword>
<dbReference type="PANTHER" id="PTHR30363:SF44">
    <property type="entry name" value="AGA OPERON TRANSCRIPTIONAL REPRESSOR-RELATED"/>
    <property type="match status" value="1"/>
</dbReference>
<dbReference type="SUPFAM" id="SSF100950">
    <property type="entry name" value="NagB/RpiA/CoA transferase-like"/>
    <property type="match status" value="1"/>
</dbReference>
<dbReference type="EMBL" id="RHHN01000040">
    <property type="protein sequence ID" value="RNB54312.1"/>
    <property type="molecule type" value="Genomic_DNA"/>
</dbReference>
<organism evidence="6 7">
    <name type="scientific">Brevibacillus agri</name>
    <dbReference type="NCBI Taxonomy" id="51101"/>
    <lineage>
        <taxon>Bacteria</taxon>
        <taxon>Bacillati</taxon>
        <taxon>Bacillota</taxon>
        <taxon>Bacilli</taxon>
        <taxon>Bacillales</taxon>
        <taxon>Paenibacillaceae</taxon>
        <taxon>Brevibacillus</taxon>
    </lineage>
</organism>
<dbReference type="RefSeq" id="WP_005829019.1">
    <property type="nucleotide sequence ID" value="NZ_BJOD01000062.1"/>
</dbReference>
<dbReference type="SMART" id="SM00420">
    <property type="entry name" value="HTH_DEOR"/>
    <property type="match status" value="1"/>
</dbReference>
<dbReference type="InterPro" id="IPR036388">
    <property type="entry name" value="WH-like_DNA-bd_sf"/>
</dbReference>
<feature type="domain" description="HTH deoR-type" evidence="4">
    <location>
        <begin position="5"/>
        <end position="60"/>
    </location>
</feature>
<evidence type="ECO:0000259" key="4">
    <source>
        <dbReference type="PROSITE" id="PS51000"/>
    </source>
</evidence>
<dbReference type="PRINTS" id="PR00037">
    <property type="entry name" value="HTHLACR"/>
</dbReference>
<evidence type="ECO:0000313" key="5">
    <source>
        <dbReference type="EMBL" id="GED28181.1"/>
    </source>
</evidence>
<dbReference type="SUPFAM" id="SSF46785">
    <property type="entry name" value="Winged helix' DNA-binding domain"/>
    <property type="match status" value="1"/>
</dbReference>
<dbReference type="AlphaFoldDB" id="A0A3M8ASZ6"/>
<reference evidence="5 8" key="2">
    <citation type="submission" date="2019-06" db="EMBL/GenBank/DDBJ databases">
        <title>Whole genome shotgun sequence of Brevibacillus agri NBRC 15538.</title>
        <authorList>
            <person name="Hosoyama A."/>
            <person name="Uohara A."/>
            <person name="Ohji S."/>
            <person name="Ichikawa N."/>
        </authorList>
    </citation>
    <scope>NUCLEOTIDE SEQUENCE [LARGE SCALE GENOMIC DNA]</scope>
    <source>
        <strain evidence="5 8">NBRC 15538</strain>
    </source>
</reference>
<dbReference type="Proteomes" id="UP000276178">
    <property type="component" value="Unassembled WGS sequence"/>
</dbReference>
<dbReference type="Pfam" id="PF00455">
    <property type="entry name" value="DeoRC"/>
    <property type="match status" value="1"/>
</dbReference>
<evidence type="ECO:0000256" key="2">
    <source>
        <dbReference type="ARBA" id="ARBA00023125"/>
    </source>
</evidence>
<evidence type="ECO:0000313" key="8">
    <source>
        <dbReference type="Proteomes" id="UP000317180"/>
    </source>
</evidence>
<proteinExistence type="predicted"/>
<dbReference type="InterPro" id="IPR036390">
    <property type="entry name" value="WH_DNA-bd_sf"/>
</dbReference>
<dbReference type="PANTHER" id="PTHR30363">
    <property type="entry name" value="HTH-TYPE TRANSCRIPTIONAL REGULATOR SRLR-RELATED"/>
    <property type="match status" value="1"/>
</dbReference>
<reference evidence="6 7" key="1">
    <citation type="submission" date="2018-10" db="EMBL/GenBank/DDBJ databases">
        <title>Phylogenomics of Brevibacillus.</title>
        <authorList>
            <person name="Dunlap C."/>
        </authorList>
    </citation>
    <scope>NUCLEOTIDE SEQUENCE [LARGE SCALE GENOMIC DNA]</scope>
    <source>
        <strain evidence="6 7">NRRL NRS 1219</strain>
    </source>
</reference>
<keyword evidence="1" id="KW-0805">Transcription regulation</keyword>